<evidence type="ECO:0000256" key="10">
    <source>
        <dbReference type="SAM" id="MobiDB-lite"/>
    </source>
</evidence>
<accession>A0ABR1GZG8</accession>
<evidence type="ECO:0000256" key="9">
    <source>
        <dbReference type="ARBA" id="ARBA00048679"/>
    </source>
</evidence>
<dbReference type="PROSITE" id="PS50011">
    <property type="entry name" value="PROTEIN_KINASE_DOM"/>
    <property type="match status" value="1"/>
</dbReference>
<dbReference type="Proteomes" id="UP001498476">
    <property type="component" value="Unassembled WGS sequence"/>
</dbReference>
<evidence type="ECO:0000256" key="3">
    <source>
        <dbReference type="ARBA" id="ARBA00012513"/>
    </source>
</evidence>
<feature type="region of interest" description="Disordered" evidence="10">
    <location>
        <begin position="581"/>
        <end position="622"/>
    </location>
</feature>
<evidence type="ECO:0000256" key="7">
    <source>
        <dbReference type="ARBA" id="ARBA00033194"/>
    </source>
</evidence>
<dbReference type="PANTHER" id="PTHR38248:SF2">
    <property type="entry name" value="FUNK1 11"/>
    <property type="match status" value="1"/>
</dbReference>
<evidence type="ECO:0000259" key="11">
    <source>
        <dbReference type="PROSITE" id="PS50011"/>
    </source>
</evidence>
<dbReference type="InterPro" id="IPR011009">
    <property type="entry name" value="Kinase-like_dom_sf"/>
</dbReference>
<dbReference type="SUPFAM" id="SSF56112">
    <property type="entry name" value="Protein kinase-like (PK-like)"/>
    <property type="match status" value="1"/>
</dbReference>
<dbReference type="InterPro" id="IPR000719">
    <property type="entry name" value="Prot_kinase_dom"/>
</dbReference>
<dbReference type="EC" id="2.7.11.1" evidence="3"/>
<evidence type="ECO:0000313" key="12">
    <source>
        <dbReference type="EMBL" id="KAK7414093.1"/>
    </source>
</evidence>
<feature type="compositionally biased region" description="Polar residues" evidence="10">
    <location>
        <begin position="604"/>
        <end position="614"/>
    </location>
</feature>
<keyword evidence="13" id="KW-1185">Reference proteome</keyword>
<evidence type="ECO:0000313" key="13">
    <source>
        <dbReference type="Proteomes" id="UP001498476"/>
    </source>
</evidence>
<organism evidence="12 13">
    <name type="scientific">Neonectria punicea</name>
    <dbReference type="NCBI Taxonomy" id="979145"/>
    <lineage>
        <taxon>Eukaryota</taxon>
        <taxon>Fungi</taxon>
        <taxon>Dikarya</taxon>
        <taxon>Ascomycota</taxon>
        <taxon>Pezizomycotina</taxon>
        <taxon>Sordariomycetes</taxon>
        <taxon>Hypocreomycetidae</taxon>
        <taxon>Hypocreales</taxon>
        <taxon>Nectriaceae</taxon>
        <taxon>Neonectria</taxon>
    </lineage>
</organism>
<evidence type="ECO:0000256" key="4">
    <source>
        <dbReference type="ARBA" id="ARBA00013948"/>
    </source>
</evidence>
<dbReference type="InterPro" id="IPR008266">
    <property type="entry name" value="Tyr_kinase_AS"/>
</dbReference>
<proteinExistence type="predicted"/>
<gene>
    <name evidence="12" type="ORF">QQX98_007036</name>
</gene>
<comment type="catalytic activity">
    <reaction evidence="9">
        <text>L-seryl-[protein] + ATP = O-phospho-L-seryl-[protein] + ADP + H(+)</text>
        <dbReference type="Rhea" id="RHEA:17989"/>
        <dbReference type="Rhea" id="RHEA-COMP:9863"/>
        <dbReference type="Rhea" id="RHEA-COMP:11604"/>
        <dbReference type="ChEBI" id="CHEBI:15378"/>
        <dbReference type="ChEBI" id="CHEBI:29999"/>
        <dbReference type="ChEBI" id="CHEBI:30616"/>
        <dbReference type="ChEBI" id="CHEBI:83421"/>
        <dbReference type="ChEBI" id="CHEBI:456216"/>
        <dbReference type="EC" id="2.7.11.1"/>
    </reaction>
</comment>
<dbReference type="PROSITE" id="PS00109">
    <property type="entry name" value="PROTEIN_KINASE_TYR"/>
    <property type="match status" value="1"/>
</dbReference>
<dbReference type="Gene3D" id="1.10.510.10">
    <property type="entry name" value="Transferase(Phosphotransferase) domain 1"/>
    <property type="match status" value="1"/>
</dbReference>
<evidence type="ECO:0000256" key="5">
    <source>
        <dbReference type="ARBA" id="ARBA00019973"/>
    </source>
</evidence>
<evidence type="ECO:0000256" key="6">
    <source>
        <dbReference type="ARBA" id="ARBA00030980"/>
    </source>
</evidence>
<dbReference type="Pfam" id="PF17667">
    <property type="entry name" value="Pkinase_fungal"/>
    <property type="match status" value="1"/>
</dbReference>
<evidence type="ECO:0000256" key="8">
    <source>
        <dbReference type="ARBA" id="ARBA00047899"/>
    </source>
</evidence>
<comment type="caution">
    <text evidence="12">The sequence shown here is derived from an EMBL/GenBank/DDBJ whole genome shotgun (WGS) entry which is preliminary data.</text>
</comment>
<comment type="function">
    <text evidence="1">Component of the EKC/KEOPS complex that is required for the formation of a threonylcarbamoyl group on adenosine at position 37 (t(6)A37) in tRNAs that read codons beginning with adenine. The complex is probably involved in the transfer of the threonylcarbamoyl moiety of threonylcarbamoyl-AMP (TC-AMP) to the N6 group of A37. BUD32 has ATPase activity in the context of the EKC/KEOPS complex and likely plays a supporting role to the catalytic subunit KAE1. The EKC/KEOPS complex also promotes both telomere uncapping and telomere elongation. The complex is required for efficient recruitment of transcriptional coactivators.</text>
</comment>
<sequence>MALSKEQIQIITNNPLDLDDIRDTLPDCTDALTQDVMSNLLAALTGSSAAFNLPAPHGSGNIARNLFFIRHDLRAGSLELEKLKPLLAVVVDVDSPDTDIWAAAIHLIEDIKPTIRRMPLSKEQIQIIMNNPLDLDEIRDKLLDCADAPTKDVVANLLFTLAESPAAFNLGDGIGIKLFTIRQTFQRGSLEPGKLKPLLDVINSSDTDIWAAAIHLTKDVKLPTPPPNPTFRCTRVKMSSSRLEGDSETRDIAEHELFCEIKKCTFCEVKGFWDKFLNPKCWAKEQTAMLEGVMSAHNGTTWMGTSAPDEQPACGWIRSLEDRFLAGAPHKLHTTKEREGQMDLFFRARSESNSALTYKEVLVVGNQKETHDTSQFKETLLQLARHVRGVFTDQPTRRFVHAFSLCGSTMELWVFDRSGPYSSGTFDIHEEPGKFARALVGYATISNDEMGLDTFIEREDAAGRYATLDCTGGKETKVQLVNAMVRQRAIVSRATTCYETKGGDVAKFSWVSDKRKLEVEQLRLAEERGVKGVAKVVAHRQITTIAELREGLVFPNAHQFRDEVARFTRFQCASSGEGGWGTTFGRKRKRSHNNMSGGKRQRPDSNSNPAQELNGQLPMGKDKASEELWENRIYSCLVVSPAGRVISDFRSVQELLETMRDAIKAHQSLYTTGNILHRDISPNNIIITRPTTADGFKGMLIDLDMAKMRDSGPSDQTGTLQFMAIEVLRSKGDHTYRHDLESFFYVLLWLCARQSWWNGFGGQERPTQESCLRKWEGGILKWTGIDKTGQMTINGLNRIMDEFPTALVPLEPLCLRIRSILFGDTARLAIGTPTGDPDQLYGPILAAYDEAIEQVA</sequence>
<dbReference type="PANTHER" id="PTHR38248">
    <property type="entry name" value="FUNK1 6"/>
    <property type="match status" value="1"/>
</dbReference>
<comment type="subunit">
    <text evidence="2">Component of the EKC/KEOPS complex composed of at least BUD32, CGI121, GON7, KAE1 and PCC1; the whole complex dimerizes.</text>
</comment>
<dbReference type="EMBL" id="JAZAVJ010000111">
    <property type="protein sequence ID" value="KAK7414093.1"/>
    <property type="molecule type" value="Genomic_DNA"/>
</dbReference>
<dbReference type="InterPro" id="IPR040976">
    <property type="entry name" value="Pkinase_fungal"/>
</dbReference>
<evidence type="ECO:0000256" key="2">
    <source>
        <dbReference type="ARBA" id="ARBA00011534"/>
    </source>
</evidence>
<evidence type="ECO:0000256" key="1">
    <source>
        <dbReference type="ARBA" id="ARBA00003747"/>
    </source>
</evidence>
<comment type="catalytic activity">
    <reaction evidence="8">
        <text>L-threonyl-[protein] + ATP = O-phospho-L-threonyl-[protein] + ADP + H(+)</text>
        <dbReference type="Rhea" id="RHEA:46608"/>
        <dbReference type="Rhea" id="RHEA-COMP:11060"/>
        <dbReference type="Rhea" id="RHEA-COMP:11605"/>
        <dbReference type="ChEBI" id="CHEBI:15378"/>
        <dbReference type="ChEBI" id="CHEBI:30013"/>
        <dbReference type="ChEBI" id="CHEBI:30616"/>
        <dbReference type="ChEBI" id="CHEBI:61977"/>
        <dbReference type="ChEBI" id="CHEBI:456216"/>
        <dbReference type="EC" id="2.7.11.1"/>
    </reaction>
</comment>
<reference evidence="12 13" key="1">
    <citation type="journal article" date="2025" name="Microbiol. Resour. Announc.">
        <title>Draft genome sequences for Neonectria magnoliae and Neonectria punicea, canker pathogens of Liriodendron tulipifera and Acer saccharum in West Virginia.</title>
        <authorList>
            <person name="Petronek H.M."/>
            <person name="Kasson M.T."/>
            <person name="Metheny A.M."/>
            <person name="Stauder C.M."/>
            <person name="Lovett B."/>
            <person name="Lynch S.C."/>
            <person name="Garnas J.R."/>
            <person name="Kasson L.R."/>
            <person name="Stajich J.E."/>
        </authorList>
    </citation>
    <scope>NUCLEOTIDE SEQUENCE [LARGE SCALE GENOMIC DNA]</scope>
    <source>
        <strain evidence="12 13">NRRL 64653</strain>
    </source>
</reference>
<feature type="domain" description="Protein kinase" evidence="11">
    <location>
        <begin position="508"/>
        <end position="856"/>
    </location>
</feature>
<name>A0ABR1GZG8_9HYPO</name>
<protein>
    <recommendedName>
        <fullName evidence="5">EKC/KEOPS complex subunit BUD32</fullName>
        <ecNumber evidence="3">2.7.11.1</ecNumber>
    </recommendedName>
    <alternativeName>
        <fullName evidence="6 7">Atypical Serine/threonine protein kinase BUD32</fullName>
    </alternativeName>
    <alternativeName>
        <fullName evidence="4">EKC/KEOPS complex subunit bud32</fullName>
    </alternativeName>
</protein>